<comment type="caution">
    <text evidence="1">The sequence shown here is derived from an EMBL/GenBank/DDBJ whole genome shotgun (WGS) entry which is preliminary data.</text>
</comment>
<dbReference type="Proteomes" id="UP000477750">
    <property type="component" value="Unassembled WGS sequence"/>
</dbReference>
<organism evidence="1 2">
    <name type="scientific">Glycomyces albidus</name>
    <dbReference type="NCBI Taxonomy" id="2656774"/>
    <lineage>
        <taxon>Bacteria</taxon>
        <taxon>Bacillati</taxon>
        <taxon>Actinomycetota</taxon>
        <taxon>Actinomycetes</taxon>
        <taxon>Glycomycetales</taxon>
        <taxon>Glycomycetaceae</taxon>
        <taxon>Glycomyces</taxon>
    </lineage>
</organism>
<dbReference type="RefSeq" id="WP_153026674.1">
    <property type="nucleotide sequence ID" value="NZ_WIAO01000025.1"/>
</dbReference>
<reference evidence="1 2" key="1">
    <citation type="submission" date="2019-10" db="EMBL/GenBank/DDBJ databases">
        <title>Glycomyces albidus sp. nov., a novel actinomycete isolated from rhizosphere soil of wheat (Triticum aestivum L.).</title>
        <authorList>
            <person name="Qian L."/>
        </authorList>
    </citation>
    <scope>NUCLEOTIDE SEQUENCE [LARGE SCALE GENOMIC DNA]</scope>
    <source>
        <strain evidence="1 2">NEAU-7082</strain>
    </source>
</reference>
<proteinExistence type="predicted"/>
<dbReference type="AlphaFoldDB" id="A0A6L5GDB0"/>
<dbReference type="EMBL" id="WIAO01000025">
    <property type="protein sequence ID" value="MQM27541.1"/>
    <property type="molecule type" value="Genomic_DNA"/>
</dbReference>
<protein>
    <submittedName>
        <fullName evidence="1">Uncharacterized protein</fullName>
    </submittedName>
</protein>
<keyword evidence="2" id="KW-1185">Reference proteome</keyword>
<name>A0A6L5GDB0_9ACTN</name>
<accession>A0A6L5GDB0</accession>
<sequence length="153" mass="16767">MVEFEGSVETTFAALRERAFATGDWLWDPEDEPKKGPKPRTLAEWEESEYGNDYPGAHSIVDVREIVSGIELGQIDQGEVLALTESEALAIFGTATPSVADWNRKVELDGKSSDGAGPGLELWDVVERDSGRFLTLSDESGGRWVAFWGMTGD</sequence>
<gene>
    <name evidence="1" type="ORF">GFD30_18495</name>
</gene>
<evidence type="ECO:0000313" key="1">
    <source>
        <dbReference type="EMBL" id="MQM27541.1"/>
    </source>
</evidence>
<evidence type="ECO:0000313" key="2">
    <source>
        <dbReference type="Proteomes" id="UP000477750"/>
    </source>
</evidence>